<dbReference type="PROSITE" id="PS50961">
    <property type="entry name" value="HTH_LA"/>
    <property type="match status" value="1"/>
</dbReference>
<evidence type="ECO:0000256" key="4">
    <source>
        <dbReference type="ARBA" id="ARBA00023242"/>
    </source>
</evidence>
<feature type="region of interest" description="Disordered" evidence="6">
    <location>
        <begin position="1"/>
        <end position="83"/>
    </location>
</feature>
<feature type="region of interest" description="Disordered" evidence="6">
    <location>
        <begin position="272"/>
        <end position="408"/>
    </location>
</feature>
<dbReference type="InterPro" id="IPR000504">
    <property type="entry name" value="RRM_dom"/>
</dbReference>
<dbReference type="AlphaFoldDB" id="A0ABC8Z478"/>
<dbReference type="GO" id="GO:0005634">
    <property type="term" value="C:nucleus"/>
    <property type="evidence" value="ECO:0007669"/>
    <property type="project" value="UniProtKB-SubCell"/>
</dbReference>
<evidence type="ECO:0000259" key="8">
    <source>
        <dbReference type="PROSITE" id="PS50961"/>
    </source>
</evidence>
<proteinExistence type="predicted"/>
<protein>
    <recommendedName>
        <fullName evidence="12">La-related protein 6A</fullName>
    </recommendedName>
</protein>
<keyword evidence="11" id="KW-1185">Reference proteome</keyword>
<dbReference type="InterPro" id="IPR006630">
    <property type="entry name" value="La_HTH"/>
</dbReference>
<keyword evidence="3 5" id="KW-0694">RNA-binding</keyword>
<feature type="domain" description="RRM" evidence="7">
    <location>
        <begin position="186"/>
        <end position="273"/>
    </location>
</feature>
<evidence type="ECO:0008006" key="12">
    <source>
        <dbReference type="Google" id="ProtNLM"/>
    </source>
</evidence>
<dbReference type="InterPro" id="IPR034878">
    <property type="entry name" value="La-rel_plant_RRM"/>
</dbReference>
<dbReference type="SUPFAM" id="SSF54928">
    <property type="entry name" value="RNA-binding domain, RBD"/>
    <property type="match status" value="1"/>
</dbReference>
<dbReference type="Proteomes" id="UP001497457">
    <property type="component" value="Chromosome 18b"/>
</dbReference>
<dbReference type="EMBL" id="OZ075128">
    <property type="protein sequence ID" value="CAL4954504.1"/>
    <property type="molecule type" value="Genomic_DNA"/>
</dbReference>
<dbReference type="PANTHER" id="PTHR22792">
    <property type="entry name" value="LUPUS LA PROTEIN-RELATED"/>
    <property type="match status" value="1"/>
</dbReference>
<dbReference type="PANTHER" id="PTHR22792:SF159">
    <property type="entry name" value="LA-RELATED PROTEIN 1B-RELATED"/>
    <property type="match status" value="1"/>
</dbReference>
<comment type="function">
    <text evidence="1">Transcriptional regulator.</text>
</comment>
<evidence type="ECO:0000256" key="1">
    <source>
        <dbReference type="ARBA" id="ARBA00002339"/>
    </source>
</evidence>
<dbReference type="InterPro" id="IPR035979">
    <property type="entry name" value="RBD_domain_sf"/>
</dbReference>
<dbReference type="FunFam" id="1.10.10.10:FF:000158">
    <property type="entry name" value="La ribonucleoprotein domain family member 7"/>
    <property type="match status" value="1"/>
</dbReference>
<dbReference type="Pfam" id="PF05383">
    <property type="entry name" value="La"/>
    <property type="match status" value="1"/>
</dbReference>
<name>A0ABC8Z478_9POAL</name>
<reference evidence="11" key="1">
    <citation type="submission" date="2024-06" db="EMBL/GenBank/DDBJ databases">
        <authorList>
            <person name="Ryan C."/>
        </authorList>
    </citation>
    <scope>NUCLEOTIDE SEQUENCE [LARGE SCALE GENOMIC DNA]</scope>
</reference>
<feature type="compositionally biased region" description="Polar residues" evidence="6">
    <location>
        <begin position="307"/>
        <end position="316"/>
    </location>
</feature>
<gene>
    <name evidence="9" type="ORF">URODEC1_LOCUS36720</name>
    <name evidence="10" type="ORF">URODEC1_LOCUS40840</name>
</gene>
<dbReference type="SMART" id="SM00360">
    <property type="entry name" value="RRM"/>
    <property type="match status" value="1"/>
</dbReference>
<reference evidence="10 11" key="2">
    <citation type="submission" date="2024-10" db="EMBL/GenBank/DDBJ databases">
        <authorList>
            <person name="Ryan C."/>
        </authorList>
    </citation>
    <scope>NUCLEOTIDE SEQUENCE [LARGE SCALE GENOMIC DNA]</scope>
</reference>
<dbReference type="Gene3D" id="3.30.70.330">
    <property type="match status" value="1"/>
</dbReference>
<evidence type="ECO:0000256" key="5">
    <source>
        <dbReference type="PROSITE-ProRule" id="PRU00332"/>
    </source>
</evidence>
<dbReference type="InterPro" id="IPR036388">
    <property type="entry name" value="WH-like_DNA-bd_sf"/>
</dbReference>
<dbReference type="InterPro" id="IPR036390">
    <property type="entry name" value="WH_DNA-bd_sf"/>
</dbReference>
<dbReference type="InterPro" id="IPR002344">
    <property type="entry name" value="Lupus_La"/>
</dbReference>
<dbReference type="Proteomes" id="UP001497457">
    <property type="component" value="Chromosome 17b"/>
</dbReference>
<keyword evidence="4" id="KW-0539">Nucleus</keyword>
<evidence type="ECO:0000259" key="7">
    <source>
        <dbReference type="PROSITE" id="PS50102"/>
    </source>
</evidence>
<evidence type="ECO:0000256" key="2">
    <source>
        <dbReference type="ARBA" id="ARBA00004123"/>
    </source>
</evidence>
<dbReference type="GO" id="GO:0003723">
    <property type="term" value="F:RNA binding"/>
    <property type="evidence" value="ECO:0007669"/>
    <property type="project" value="UniProtKB-UniRule"/>
</dbReference>
<dbReference type="SUPFAM" id="SSF46785">
    <property type="entry name" value="Winged helix' DNA-binding domain"/>
    <property type="match status" value="1"/>
</dbReference>
<dbReference type="PROSITE" id="PS50102">
    <property type="entry name" value="RRM"/>
    <property type="match status" value="1"/>
</dbReference>
<dbReference type="PRINTS" id="PR00302">
    <property type="entry name" value="LUPUSLA"/>
</dbReference>
<evidence type="ECO:0000313" key="9">
    <source>
        <dbReference type="EMBL" id="CAL4947381.1"/>
    </source>
</evidence>
<feature type="compositionally biased region" description="Low complexity" evidence="6">
    <location>
        <begin position="1"/>
        <end position="23"/>
    </location>
</feature>
<dbReference type="InterPro" id="IPR012677">
    <property type="entry name" value="Nucleotide-bd_a/b_plait_sf"/>
</dbReference>
<dbReference type="CDD" id="cd12288">
    <property type="entry name" value="RRM_La_like_plant"/>
    <property type="match status" value="1"/>
</dbReference>
<feature type="compositionally biased region" description="Basic and acidic residues" evidence="6">
    <location>
        <begin position="284"/>
        <end position="293"/>
    </location>
</feature>
<evidence type="ECO:0000256" key="3">
    <source>
        <dbReference type="ARBA" id="ARBA00022884"/>
    </source>
</evidence>
<dbReference type="Pfam" id="PF00076">
    <property type="entry name" value="RRM_1"/>
    <property type="match status" value="1"/>
</dbReference>
<organism evidence="10 11">
    <name type="scientific">Urochloa decumbens</name>
    <dbReference type="NCBI Taxonomy" id="240449"/>
    <lineage>
        <taxon>Eukaryota</taxon>
        <taxon>Viridiplantae</taxon>
        <taxon>Streptophyta</taxon>
        <taxon>Embryophyta</taxon>
        <taxon>Tracheophyta</taxon>
        <taxon>Spermatophyta</taxon>
        <taxon>Magnoliopsida</taxon>
        <taxon>Liliopsida</taxon>
        <taxon>Poales</taxon>
        <taxon>Poaceae</taxon>
        <taxon>PACMAD clade</taxon>
        <taxon>Panicoideae</taxon>
        <taxon>Panicodae</taxon>
        <taxon>Paniceae</taxon>
        <taxon>Melinidinae</taxon>
        <taxon>Urochloa</taxon>
    </lineage>
</organism>
<dbReference type="InterPro" id="IPR045180">
    <property type="entry name" value="La_dom_prot"/>
</dbReference>
<accession>A0ABC8Z478</accession>
<dbReference type="EMBL" id="OZ075127">
    <property type="protein sequence ID" value="CAL4947381.1"/>
    <property type="molecule type" value="Genomic_DNA"/>
</dbReference>
<evidence type="ECO:0000313" key="11">
    <source>
        <dbReference type="Proteomes" id="UP001497457"/>
    </source>
</evidence>
<evidence type="ECO:0000256" key="6">
    <source>
        <dbReference type="SAM" id="MobiDB-lite"/>
    </source>
</evidence>
<dbReference type="Gene3D" id="1.10.10.10">
    <property type="entry name" value="Winged helix-like DNA-binding domain superfamily/Winged helix DNA-binding domain"/>
    <property type="match status" value="1"/>
</dbReference>
<feature type="compositionally biased region" description="Polar residues" evidence="6">
    <location>
        <begin position="357"/>
        <end position="372"/>
    </location>
</feature>
<feature type="domain" description="HTH La-type RNA-binding" evidence="8">
    <location>
        <begin position="88"/>
        <end position="179"/>
    </location>
</feature>
<feature type="compositionally biased region" description="Basic residues" evidence="6">
    <location>
        <begin position="341"/>
        <end position="353"/>
    </location>
</feature>
<dbReference type="SMART" id="SM00715">
    <property type="entry name" value="LA"/>
    <property type="match status" value="1"/>
</dbReference>
<comment type="subcellular location">
    <subcellularLocation>
        <location evidence="2">Nucleus</location>
    </subcellularLocation>
</comment>
<evidence type="ECO:0000313" key="10">
    <source>
        <dbReference type="EMBL" id="CAL4954504.1"/>
    </source>
</evidence>
<sequence>MDGQAPPLLEAAAPEPLAVADELLPPPPPPPEVEDALPTGMDVQAPPLDGVAPDPVTLSDEPQPPTGEVEGALPAPSSEVPEVGNGGVVLTDELRDQIVKQVEYYFSDENLPNDEFMLNYMKKNKKGFFPIEIIASFRKMKKLVQDLSVIVAALRTSSKLVVSPDGKRVRRLHSLPQNELKDPKKSTVLVENLPPDFSMESIQEKFGRVGKVVNITIIDPELAKESSTAKKHGFILGSKVHALVEYEVVEAAEKAVTTLSDESNWRTGMKVRLLSKGSGKNSKSSKENHDTLSKKNIQNQHSKEDQQTSSEKNSVADSMESTKDKENLNSALTTETEHQHQKPNPKGARKGRYKGQVQIQQNTNKQGSSGSELLNKPIPGPRMPDGTRGFTMGRGRPLPLQKSEKAEE</sequence>